<gene>
    <name evidence="7" type="ORF">IX84_08995</name>
</gene>
<dbReference type="AlphaFoldDB" id="A0A098S8A3"/>
<dbReference type="OrthoDB" id="1523230at2"/>
<comment type="similarity">
    <text evidence="2 5">Belongs to the PNP/MTAP phosphorylase family.</text>
</comment>
<feature type="domain" description="Nucleoside phosphorylase" evidence="6">
    <location>
        <begin position="25"/>
        <end position="269"/>
    </location>
</feature>
<protein>
    <recommendedName>
        <fullName evidence="5">Purine nucleoside phosphorylase</fullName>
        <ecNumber evidence="5">2.4.2.1</ecNumber>
    </recommendedName>
    <alternativeName>
        <fullName evidence="5">Inosine-guanosine phosphorylase</fullName>
    </alternativeName>
</protein>
<dbReference type="PANTHER" id="PTHR11904:SF9">
    <property type="entry name" value="PURINE NUCLEOSIDE PHOSPHORYLASE-RELATED"/>
    <property type="match status" value="1"/>
</dbReference>
<evidence type="ECO:0000256" key="1">
    <source>
        <dbReference type="ARBA" id="ARBA00005058"/>
    </source>
</evidence>
<keyword evidence="4 5" id="KW-0808">Transferase</keyword>
<dbReference type="PANTHER" id="PTHR11904">
    <property type="entry name" value="METHYLTHIOADENOSINE/PURINE NUCLEOSIDE PHOSPHORYLASE"/>
    <property type="match status" value="1"/>
</dbReference>
<evidence type="ECO:0000259" key="6">
    <source>
        <dbReference type="Pfam" id="PF01048"/>
    </source>
</evidence>
<dbReference type="UniPathway" id="UPA00606"/>
<evidence type="ECO:0000256" key="2">
    <source>
        <dbReference type="ARBA" id="ARBA00006751"/>
    </source>
</evidence>
<evidence type="ECO:0000256" key="5">
    <source>
        <dbReference type="PIRNR" id="PIRNR000477"/>
    </source>
</evidence>
<accession>A0A098S8A3</accession>
<dbReference type="GO" id="GO:0004731">
    <property type="term" value="F:purine-nucleoside phosphorylase activity"/>
    <property type="evidence" value="ECO:0007669"/>
    <property type="project" value="UniProtKB-EC"/>
</dbReference>
<dbReference type="NCBIfam" id="NF006054">
    <property type="entry name" value="PRK08202.1"/>
    <property type="match status" value="1"/>
</dbReference>
<dbReference type="EMBL" id="JPOS01000019">
    <property type="protein sequence ID" value="KGE88331.1"/>
    <property type="molecule type" value="Genomic_DNA"/>
</dbReference>
<sequence>MSTPLFDQIQEAVSFIKGKTVTLPKVGIILGTGLSNLVDHIETEAEIAYADIPHFPVSTVQSHKGKLVFGHLKGMPVMAMAGRFHYYEGYTAKQITFPVRVMAAMGVQRLVISNAAGSVNASIEAGDIVFIRDHINLHPENPLRGENDERLGPRFPDMLNAYDRSLNAKGLAVAKNLGIRAHEGVYLSLQGPNLETPAEYKFAHVVGADMVGMSTVPEVLVARHANLPVLVLSVATNKCYPIEELTETTVEEVIAVAQGAEPKMREILSGLMPDLLPEG</sequence>
<evidence type="ECO:0000313" key="8">
    <source>
        <dbReference type="Proteomes" id="UP000029736"/>
    </source>
</evidence>
<dbReference type="GO" id="GO:0009116">
    <property type="term" value="P:nucleoside metabolic process"/>
    <property type="evidence" value="ECO:0007669"/>
    <property type="project" value="InterPro"/>
</dbReference>
<reference evidence="7 8" key="1">
    <citation type="journal article" date="2014" name="Int. J. Syst. Evol. Microbiol.">
        <title>Phaeodactylibacter xiamenensis gen. nov., sp. nov., a member of the family Saprospiraceae isolated from the marine alga Phaeodactylum tricornutum.</title>
        <authorList>
            <person name="Chen Z.Jr."/>
            <person name="Lei X."/>
            <person name="Lai Q."/>
            <person name="Li Y."/>
            <person name="Zhang B."/>
            <person name="Zhang J."/>
            <person name="Zhang H."/>
            <person name="Yang L."/>
            <person name="Zheng W."/>
            <person name="Tian Y."/>
            <person name="Yu Z."/>
            <person name="Xu H.Jr."/>
            <person name="Zheng T."/>
        </authorList>
    </citation>
    <scope>NUCLEOTIDE SEQUENCE [LARGE SCALE GENOMIC DNA]</scope>
    <source>
        <strain evidence="7 8">KD52</strain>
    </source>
</reference>
<organism evidence="7 8">
    <name type="scientific">Phaeodactylibacter xiamenensis</name>
    <dbReference type="NCBI Taxonomy" id="1524460"/>
    <lineage>
        <taxon>Bacteria</taxon>
        <taxon>Pseudomonadati</taxon>
        <taxon>Bacteroidota</taxon>
        <taxon>Saprospiria</taxon>
        <taxon>Saprospirales</taxon>
        <taxon>Haliscomenobacteraceae</taxon>
        <taxon>Phaeodactylibacter</taxon>
    </lineage>
</organism>
<evidence type="ECO:0000256" key="3">
    <source>
        <dbReference type="ARBA" id="ARBA00022676"/>
    </source>
</evidence>
<dbReference type="SUPFAM" id="SSF53167">
    <property type="entry name" value="Purine and uridine phosphorylases"/>
    <property type="match status" value="1"/>
</dbReference>
<name>A0A098S8A3_9BACT</name>
<dbReference type="InterPro" id="IPR035994">
    <property type="entry name" value="Nucleoside_phosphorylase_sf"/>
</dbReference>
<dbReference type="PIRSF" id="PIRSF000477">
    <property type="entry name" value="PurNPase"/>
    <property type="match status" value="1"/>
</dbReference>
<dbReference type="STRING" id="1524460.IX84_08995"/>
<comment type="pathway">
    <text evidence="1 5">Purine metabolism; purine nucleoside salvage.</text>
</comment>
<evidence type="ECO:0000313" key="7">
    <source>
        <dbReference type="EMBL" id="KGE88331.1"/>
    </source>
</evidence>
<dbReference type="InterPro" id="IPR011270">
    <property type="entry name" value="Pur_Nuc_Pase_Ino/Guo-sp"/>
</dbReference>
<keyword evidence="3 5" id="KW-0328">Glycosyltransferase</keyword>
<dbReference type="CDD" id="cd09009">
    <property type="entry name" value="PNP-EcPNPII_like"/>
    <property type="match status" value="1"/>
</dbReference>
<dbReference type="InterPro" id="IPR011268">
    <property type="entry name" value="Purine_phosphorylase"/>
</dbReference>
<keyword evidence="8" id="KW-1185">Reference proteome</keyword>
<evidence type="ECO:0000256" key="4">
    <source>
        <dbReference type="ARBA" id="ARBA00022679"/>
    </source>
</evidence>
<dbReference type="Pfam" id="PF01048">
    <property type="entry name" value="PNP_UDP_1"/>
    <property type="match status" value="1"/>
</dbReference>
<dbReference type="Proteomes" id="UP000029736">
    <property type="component" value="Unassembled WGS sequence"/>
</dbReference>
<dbReference type="NCBIfam" id="TIGR01697">
    <property type="entry name" value="PNPH-PUNA-XAPA"/>
    <property type="match status" value="1"/>
</dbReference>
<dbReference type="RefSeq" id="WP_044218884.1">
    <property type="nucleotide sequence ID" value="NZ_JBKAGJ010000017.1"/>
</dbReference>
<dbReference type="EC" id="2.4.2.1" evidence="5"/>
<dbReference type="NCBIfam" id="TIGR01700">
    <property type="entry name" value="PNPH"/>
    <property type="match status" value="1"/>
</dbReference>
<dbReference type="GO" id="GO:0005737">
    <property type="term" value="C:cytoplasm"/>
    <property type="evidence" value="ECO:0007669"/>
    <property type="project" value="TreeGrafter"/>
</dbReference>
<dbReference type="Gene3D" id="3.40.50.1580">
    <property type="entry name" value="Nucleoside phosphorylase domain"/>
    <property type="match status" value="1"/>
</dbReference>
<comment type="caution">
    <text evidence="7">The sequence shown here is derived from an EMBL/GenBank/DDBJ whole genome shotgun (WGS) entry which is preliminary data.</text>
</comment>
<proteinExistence type="inferred from homology"/>
<dbReference type="InterPro" id="IPR000845">
    <property type="entry name" value="Nucleoside_phosphorylase_d"/>
</dbReference>
<comment type="function">
    <text evidence="5">The purine nucleoside phosphorylases catalyze the phosphorolytic breakdown of the N-glycosidic bond in the beta-(deoxy)ribonucleoside molecules, with the formation of the corresponding free purine bases and pentose-1-phosphate.</text>
</comment>